<evidence type="ECO:0000313" key="1">
    <source>
        <dbReference type="EMBL" id="KRO97125.1"/>
    </source>
</evidence>
<accession>A0A0R2UCC8</accession>
<proteinExistence type="predicted"/>
<dbReference type="Proteomes" id="UP000051213">
    <property type="component" value="Unassembled WGS sequence"/>
</dbReference>
<dbReference type="EMBL" id="LICA01000016">
    <property type="protein sequence ID" value="KRO97125.1"/>
    <property type="molecule type" value="Genomic_DNA"/>
</dbReference>
<dbReference type="PANTHER" id="PTHR34290:SF2">
    <property type="entry name" value="OS04G0668800 PROTEIN"/>
    <property type="match status" value="1"/>
</dbReference>
<dbReference type="InterPro" id="IPR044691">
    <property type="entry name" value="DCC1_Trx"/>
</dbReference>
<gene>
    <name evidence="1" type="ORF">ABS24_05655</name>
</gene>
<dbReference type="AlphaFoldDB" id="A0A0R2UCC8"/>
<dbReference type="GO" id="GO:0015035">
    <property type="term" value="F:protein-disulfide reductase activity"/>
    <property type="evidence" value="ECO:0007669"/>
    <property type="project" value="InterPro"/>
</dbReference>
<comment type="caution">
    <text evidence="1">The sequence shown here is derived from an EMBL/GenBank/DDBJ whole genome shotgun (WGS) entry which is preliminary data.</text>
</comment>
<dbReference type="Pfam" id="PF04134">
    <property type="entry name" value="DCC1-like"/>
    <property type="match status" value="1"/>
</dbReference>
<sequence length="132" mass="15461">MTELTIFYDAGCPLCATEINHLERLDTENKIAFEDIYAPLFDERFPHIDQQQADRILHGEWSDGRMIYGLDVTYFSWSLVGKRHWVAILRWPFFKPVANLGYRFFARYRHRISALVTGKPRCGRCETSGTVK</sequence>
<reference evidence="1 2" key="1">
    <citation type="submission" date="2015-10" db="EMBL/GenBank/DDBJ databases">
        <title>Metagenome-Assembled Genomes uncover a global brackish microbiome.</title>
        <authorList>
            <person name="Hugerth L.W."/>
            <person name="Larsson J."/>
            <person name="Alneberg J."/>
            <person name="Lindh M.V."/>
            <person name="Legrand C."/>
            <person name="Pinhassi J."/>
            <person name="Andersson A.F."/>
        </authorList>
    </citation>
    <scope>NUCLEOTIDE SEQUENCE [LARGE SCALE GENOMIC DNA]</scope>
    <source>
        <strain evidence="1">BACL26 MAG-121220-bin70</strain>
    </source>
</reference>
<organism evidence="1 2">
    <name type="scientific">SAR92 bacterium BACL26 MAG-121220-bin70</name>
    <dbReference type="NCBI Taxonomy" id="1655626"/>
    <lineage>
        <taxon>Bacteria</taxon>
        <taxon>Pseudomonadati</taxon>
        <taxon>Pseudomonadota</taxon>
        <taxon>Gammaproteobacteria</taxon>
        <taxon>Cellvibrionales</taxon>
        <taxon>Porticoccaceae</taxon>
        <taxon>SAR92 clade</taxon>
    </lineage>
</organism>
<protein>
    <recommendedName>
        <fullName evidence="3">Thiol-disulfide oxidoreductase</fullName>
    </recommendedName>
</protein>
<dbReference type="PANTHER" id="PTHR34290">
    <property type="entry name" value="SI:CH73-390P7.2"/>
    <property type="match status" value="1"/>
</dbReference>
<evidence type="ECO:0008006" key="3">
    <source>
        <dbReference type="Google" id="ProtNLM"/>
    </source>
</evidence>
<name>A0A0R2UCC8_9GAMM</name>
<evidence type="ECO:0000313" key="2">
    <source>
        <dbReference type="Proteomes" id="UP000051213"/>
    </source>
</evidence>
<dbReference type="InterPro" id="IPR007263">
    <property type="entry name" value="DCC1-like"/>
</dbReference>